<feature type="compositionally biased region" description="Low complexity" evidence="1">
    <location>
        <begin position="183"/>
        <end position="195"/>
    </location>
</feature>
<name>A0ABP5SAL1_9ACTN</name>
<proteinExistence type="predicted"/>
<dbReference type="RefSeq" id="WP_344610108.1">
    <property type="nucleotide sequence ID" value="NZ_BAAARV010000003.1"/>
</dbReference>
<evidence type="ECO:0000256" key="2">
    <source>
        <dbReference type="SAM" id="SignalP"/>
    </source>
</evidence>
<feature type="signal peptide" evidence="2">
    <location>
        <begin position="1"/>
        <end position="26"/>
    </location>
</feature>
<dbReference type="Gene3D" id="2.60.40.1890">
    <property type="entry name" value="PCu(A)C copper chaperone"/>
    <property type="match status" value="1"/>
</dbReference>
<evidence type="ECO:0000313" key="3">
    <source>
        <dbReference type="EMBL" id="GAA2326080.1"/>
    </source>
</evidence>
<keyword evidence="2" id="KW-0732">Signal</keyword>
<dbReference type="InterPro" id="IPR036182">
    <property type="entry name" value="PCuAC_sf"/>
</dbReference>
<dbReference type="PANTHER" id="PTHR36302">
    <property type="entry name" value="BLR7088 PROTEIN"/>
    <property type="match status" value="1"/>
</dbReference>
<feature type="region of interest" description="Disordered" evidence="1">
    <location>
        <begin position="166"/>
        <end position="195"/>
    </location>
</feature>
<organism evidence="3 4">
    <name type="scientific">Dactylosporangium salmoneum</name>
    <dbReference type="NCBI Taxonomy" id="53361"/>
    <lineage>
        <taxon>Bacteria</taxon>
        <taxon>Bacillati</taxon>
        <taxon>Actinomycetota</taxon>
        <taxon>Actinomycetes</taxon>
        <taxon>Micromonosporales</taxon>
        <taxon>Micromonosporaceae</taxon>
        <taxon>Dactylosporangium</taxon>
    </lineage>
</organism>
<dbReference type="InterPro" id="IPR007410">
    <property type="entry name" value="LpqE-like"/>
</dbReference>
<accession>A0ABP5SAL1</accession>
<feature type="chain" id="PRO_5045319605" description="Copper chaperone PCu(A)C" evidence="2">
    <location>
        <begin position="27"/>
        <end position="195"/>
    </location>
</feature>
<dbReference type="InterPro" id="IPR058248">
    <property type="entry name" value="Lxx211020-like"/>
</dbReference>
<protein>
    <recommendedName>
        <fullName evidence="5">Copper chaperone PCu(A)C</fullName>
    </recommendedName>
</protein>
<dbReference type="Pfam" id="PF04314">
    <property type="entry name" value="PCuAC"/>
    <property type="match status" value="1"/>
</dbReference>
<evidence type="ECO:0008006" key="5">
    <source>
        <dbReference type="Google" id="ProtNLM"/>
    </source>
</evidence>
<gene>
    <name evidence="3" type="ORF">GCM10010170_000570</name>
</gene>
<dbReference type="EMBL" id="BAAARV010000003">
    <property type="protein sequence ID" value="GAA2326080.1"/>
    <property type="molecule type" value="Genomic_DNA"/>
</dbReference>
<comment type="caution">
    <text evidence="3">The sequence shown here is derived from an EMBL/GenBank/DDBJ whole genome shotgun (WGS) entry which is preliminary data.</text>
</comment>
<dbReference type="PROSITE" id="PS51257">
    <property type="entry name" value="PROKAR_LIPOPROTEIN"/>
    <property type="match status" value="1"/>
</dbReference>
<dbReference type="Proteomes" id="UP001501444">
    <property type="component" value="Unassembled WGS sequence"/>
</dbReference>
<keyword evidence="4" id="KW-1185">Reference proteome</keyword>
<evidence type="ECO:0000313" key="4">
    <source>
        <dbReference type="Proteomes" id="UP001501444"/>
    </source>
</evidence>
<sequence length="195" mass="19672">MPRSLRVRSIALFAGGALALALSACGADDSPAAAPSAAGPAASASAQPVLMMKDPWVKTADSGMSAAYGTLMNTTDKDITVVSATSTASPMMELHETTMVDGKMAMKPKEGGFLIPAKGSHEFKPGGDHLMLMDVKTPVKPGSEVTFTLTLKDGGTVQFTALGKDFAGGNESYQPGTGGSGMPMGSPSASPTSTG</sequence>
<dbReference type="PANTHER" id="PTHR36302:SF1">
    <property type="entry name" value="COPPER CHAPERONE PCU(A)C"/>
    <property type="match status" value="1"/>
</dbReference>
<reference evidence="4" key="1">
    <citation type="journal article" date="2019" name="Int. J. Syst. Evol. Microbiol.">
        <title>The Global Catalogue of Microorganisms (GCM) 10K type strain sequencing project: providing services to taxonomists for standard genome sequencing and annotation.</title>
        <authorList>
            <consortium name="The Broad Institute Genomics Platform"/>
            <consortium name="The Broad Institute Genome Sequencing Center for Infectious Disease"/>
            <person name="Wu L."/>
            <person name="Ma J."/>
        </authorList>
    </citation>
    <scope>NUCLEOTIDE SEQUENCE [LARGE SCALE GENOMIC DNA]</scope>
    <source>
        <strain evidence="4">JCM 3272</strain>
    </source>
</reference>
<dbReference type="SUPFAM" id="SSF110087">
    <property type="entry name" value="DR1885-like metal-binding protein"/>
    <property type="match status" value="1"/>
</dbReference>
<evidence type="ECO:0000256" key="1">
    <source>
        <dbReference type="SAM" id="MobiDB-lite"/>
    </source>
</evidence>